<evidence type="ECO:0000256" key="3">
    <source>
        <dbReference type="SAM" id="SignalP"/>
    </source>
</evidence>
<feature type="domain" description="Cell envelope-related transcriptional attenuator" evidence="4">
    <location>
        <begin position="111"/>
        <end position="251"/>
    </location>
</feature>
<dbReference type="InterPro" id="IPR004474">
    <property type="entry name" value="LytR_CpsA_psr"/>
</dbReference>
<accession>A0A849BNK7</accession>
<dbReference type="InterPro" id="IPR006311">
    <property type="entry name" value="TAT_signal"/>
</dbReference>
<evidence type="ECO:0000313" key="5">
    <source>
        <dbReference type="EMBL" id="NNH22995.1"/>
    </source>
</evidence>
<keyword evidence="3" id="KW-0732">Signal</keyword>
<feature type="region of interest" description="Disordered" evidence="2">
    <location>
        <begin position="55"/>
        <end position="75"/>
    </location>
</feature>
<dbReference type="RefSeq" id="WP_171202825.1">
    <property type="nucleotide sequence ID" value="NZ_BAAANP010000026.1"/>
</dbReference>
<organism evidence="5 6">
    <name type="scientific">Pseudokineococcus marinus</name>
    <dbReference type="NCBI Taxonomy" id="351215"/>
    <lineage>
        <taxon>Bacteria</taxon>
        <taxon>Bacillati</taxon>
        <taxon>Actinomycetota</taxon>
        <taxon>Actinomycetes</taxon>
        <taxon>Kineosporiales</taxon>
        <taxon>Kineosporiaceae</taxon>
        <taxon>Pseudokineococcus</taxon>
    </lineage>
</organism>
<protein>
    <submittedName>
        <fullName evidence="5">LytR family transcriptional regulator</fullName>
    </submittedName>
</protein>
<name>A0A849BNK7_9ACTN</name>
<dbReference type="PANTHER" id="PTHR33392:SF6">
    <property type="entry name" value="POLYISOPRENYL-TEICHOIC ACID--PEPTIDOGLYCAN TEICHOIC ACID TRANSFERASE TAGU"/>
    <property type="match status" value="1"/>
</dbReference>
<sequence>MPSHPRRRAAVALGAAALLVLGAGGLAATAGRDALSSVARGGISGVDVALDEPTAAPAEESGSGSTASSGDGGDDAAASLADGRAFLLVGSDARGEAQRPGDGDWVEGAQRSDVMMLGRTTPDGDVLVVSLPRDLWVDVPGRGPAKLNAAYSWGGPDLLVDTLRQETGVRVGRFAAIDFDGVVALTDAVGGVTVESPYAFTSRGVDVLAGENTLDGAEALAFLRERESLPRGDLDRVANQQRYLLAMFDDVLSQQTLSDPRRAARVLTAVREHVAVDSGTSFGDLEAIARALGGTRPDAVVAGTVPVAGDGTEGGQSVLYVDRPAADAVWAAFRDGDAERLRELL</sequence>
<dbReference type="NCBIfam" id="TIGR00350">
    <property type="entry name" value="lytR_cpsA_psr"/>
    <property type="match status" value="1"/>
</dbReference>
<evidence type="ECO:0000259" key="4">
    <source>
        <dbReference type="Pfam" id="PF03816"/>
    </source>
</evidence>
<dbReference type="PROSITE" id="PS51318">
    <property type="entry name" value="TAT"/>
    <property type="match status" value="1"/>
</dbReference>
<evidence type="ECO:0000256" key="2">
    <source>
        <dbReference type="SAM" id="MobiDB-lite"/>
    </source>
</evidence>
<dbReference type="Pfam" id="PF03816">
    <property type="entry name" value="LytR_cpsA_psr"/>
    <property type="match status" value="1"/>
</dbReference>
<keyword evidence="6" id="KW-1185">Reference proteome</keyword>
<evidence type="ECO:0000256" key="1">
    <source>
        <dbReference type="ARBA" id="ARBA00006068"/>
    </source>
</evidence>
<proteinExistence type="inferred from homology"/>
<comment type="caution">
    <text evidence="5">The sequence shown here is derived from an EMBL/GenBank/DDBJ whole genome shotgun (WGS) entry which is preliminary data.</text>
</comment>
<feature type="chain" id="PRO_5039697388" evidence="3">
    <location>
        <begin position="28"/>
        <end position="345"/>
    </location>
</feature>
<feature type="signal peptide" evidence="3">
    <location>
        <begin position="1"/>
        <end position="27"/>
    </location>
</feature>
<dbReference type="AlphaFoldDB" id="A0A849BNK7"/>
<gene>
    <name evidence="5" type="ORF">HLB09_07810</name>
</gene>
<dbReference type="Gene3D" id="3.40.630.190">
    <property type="entry name" value="LCP protein"/>
    <property type="match status" value="1"/>
</dbReference>
<dbReference type="PANTHER" id="PTHR33392">
    <property type="entry name" value="POLYISOPRENYL-TEICHOIC ACID--PEPTIDOGLYCAN TEICHOIC ACID TRANSFERASE TAGU"/>
    <property type="match status" value="1"/>
</dbReference>
<dbReference type="EMBL" id="JABEMA010000088">
    <property type="protein sequence ID" value="NNH22995.1"/>
    <property type="molecule type" value="Genomic_DNA"/>
</dbReference>
<dbReference type="Proteomes" id="UP000555552">
    <property type="component" value="Unassembled WGS sequence"/>
</dbReference>
<reference evidence="5 6" key="1">
    <citation type="submission" date="2020-05" db="EMBL/GenBank/DDBJ databases">
        <title>MicrobeNet Type strains.</title>
        <authorList>
            <person name="Nicholson A.C."/>
        </authorList>
    </citation>
    <scope>NUCLEOTIDE SEQUENCE [LARGE SCALE GENOMIC DNA]</scope>
    <source>
        <strain evidence="5 6">JCM 14547</strain>
    </source>
</reference>
<evidence type="ECO:0000313" key="6">
    <source>
        <dbReference type="Proteomes" id="UP000555552"/>
    </source>
</evidence>
<comment type="similarity">
    <text evidence="1">Belongs to the LytR/CpsA/Psr (LCP) family.</text>
</comment>
<dbReference type="InterPro" id="IPR050922">
    <property type="entry name" value="LytR/CpsA/Psr_CW_biosynth"/>
</dbReference>